<reference evidence="2" key="2">
    <citation type="submission" date="2023-05" db="EMBL/GenBank/DDBJ databases">
        <authorList>
            <consortium name="Lawrence Berkeley National Laboratory"/>
            <person name="Steindorff A."/>
            <person name="Hensen N."/>
            <person name="Bonometti L."/>
            <person name="Westerberg I."/>
            <person name="Brannstrom I.O."/>
            <person name="Guillou S."/>
            <person name="Cros-Aarteil S."/>
            <person name="Calhoun S."/>
            <person name="Haridas S."/>
            <person name="Kuo A."/>
            <person name="Mondo S."/>
            <person name="Pangilinan J."/>
            <person name="Riley R."/>
            <person name="Labutti K."/>
            <person name="Andreopoulos B."/>
            <person name="Lipzen A."/>
            <person name="Chen C."/>
            <person name="Yanf M."/>
            <person name="Daum C."/>
            <person name="Ng V."/>
            <person name="Clum A."/>
            <person name="Ohm R."/>
            <person name="Martin F."/>
            <person name="Silar P."/>
            <person name="Natvig D."/>
            <person name="Lalanne C."/>
            <person name="Gautier V."/>
            <person name="Ament-Velasquez S.L."/>
            <person name="Kruys A."/>
            <person name="Hutchinson M.I."/>
            <person name="Powell A.J."/>
            <person name="Barry K."/>
            <person name="Miller A.N."/>
            <person name="Grigoriev I.V."/>
            <person name="Debuchy R."/>
            <person name="Gladieux P."/>
            <person name="Thoren M.H."/>
            <person name="Johannesson H."/>
        </authorList>
    </citation>
    <scope>NUCLEOTIDE SEQUENCE</scope>
    <source>
        <strain evidence="2">CBS 103.79</strain>
    </source>
</reference>
<feature type="signal peptide" evidence="1">
    <location>
        <begin position="1"/>
        <end position="17"/>
    </location>
</feature>
<evidence type="ECO:0000313" key="2">
    <source>
        <dbReference type="EMBL" id="KAK3900209.1"/>
    </source>
</evidence>
<name>A0AAN6MHB4_9PEZI</name>
<sequence>MQLLATLLLALTPTALAAPAAGHTAPHAALANGFYLSTVNADGTVTHTPVDDPSALASVQGASAFSRRAPKEPTAGLNKRFVSCWGRQLDNAGTDKAVDQWKSYLSTTILELRSTDRTYYVQYINDGVTVYYCINARNSVGSLSLEDFNYALVQMDATCRRYEASYYQWDGSPEIVGKASVNDRVCLG</sequence>
<feature type="chain" id="PRO_5042938978" evidence="1">
    <location>
        <begin position="18"/>
        <end position="188"/>
    </location>
</feature>
<protein>
    <submittedName>
        <fullName evidence="2">Uncharacterized protein</fullName>
    </submittedName>
</protein>
<dbReference type="AlphaFoldDB" id="A0AAN6MHB4"/>
<comment type="caution">
    <text evidence="2">The sequence shown here is derived from an EMBL/GenBank/DDBJ whole genome shotgun (WGS) entry which is preliminary data.</text>
</comment>
<gene>
    <name evidence="2" type="ORF">C8A05DRAFT_17457</name>
</gene>
<reference evidence="2" key="1">
    <citation type="journal article" date="2023" name="Mol. Phylogenet. Evol.">
        <title>Genome-scale phylogeny and comparative genomics of the fungal order Sordariales.</title>
        <authorList>
            <person name="Hensen N."/>
            <person name="Bonometti L."/>
            <person name="Westerberg I."/>
            <person name="Brannstrom I.O."/>
            <person name="Guillou S."/>
            <person name="Cros-Aarteil S."/>
            <person name="Calhoun S."/>
            <person name="Haridas S."/>
            <person name="Kuo A."/>
            <person name="Mondo S."/>
            <person name="Pangilinan J."/>
            <person name="Riley R."/>
            <person name="LaButti K."/>
            <person name="Andreopoulos B."/>
            <person name="Lipzen A."/>
            <person name="Chen C."/>
            <person name="Yan M."/>
            <person name="Daum C."/>
            <person name="Ng V."/>
            <person name="Clum A."/>
            <person name="Steindorff A."/>
            <person name="Ohm R.A."/>
            <person name="Martin F."/>
            <person name="Silar P."/>
            <person name="Natvig D.O."/>
            <person name="Lalanne C."/>
            <person name="Gautier V."/>
            <person name="Ament-Velasquez S.L."/>
            <person name="Kruys A."/>
            <person name="Hutchinson M.I."/>
            <person name="Powell A.J."/>
            <person name="Barry K."/>
            <person name="Miller A.N."/>
            <person name="Grigoriev I.V."/>
            <person name="Debuchy R."/>
            <person name="Gladieux P."/>
            <person name="Hiltunen Thoren M."/>
            <person name="Johannesson H."/>
        </authorList>
    </citation>
    <scope>NUCLEOTIDE SEQUENCE</scope>
    <source>
        <strain evidence="2">CBS 103.79</strain>
    </source>
</reference>
<evidence type="ECO:0000313" key="3">
    <source>
        <dbReference type="Proteomes" id="UP001303889"/>
    </source>
</evidence>
<evidence type="ECO:0000256" key="1">
    <source>
        <dbReference type="SAM" id="SignalP"/>
    </source>
</evidence>
<proteinExistence type="predicted"/>
<dbReference type="EMBL" id="MU855695">
    <property type="protein sequence ID" value="KAK3900209.1"/>
    <property type="molecule type" value="Genomic_DNA"/>
</dbReference>
<keyword evidence="1" id="KW-0732">Signal</keyword>
<dbReference type="Proteomes" id="UP001303889">
    <property type="component" value="Unassembled WGS sequence"/>
</dbReference>
<keyword evidence="3" id="KW-1185">Reference proteome</keyword>
<accession>A0AAN6MHB4</accession>
<organism evidence="2 3">
    <name type="scientific">Staphylotrichum tortipilum</name>
    <dbReference type="NCBI Taxonomy" id="2831512"/>
    <lineage>
        <taxon>Eukaryota</taxon>
        <taxon>Fungi</taxon>
        <taxon>Dikarya</taxon>
        <taxon>Ascomycota</taxon>
        <taxon>Pezizomycotina</taxon>
        <taxon>Sordariomycetes</taxon>
        <taxon>Sordariomycetidae</taxon>
        <taxon>Sordariales</taxon>
        <taxon>Chaetomiaceae</taxon>
        <taxon>Staphylotrichum</taxon>
    </lineage>
</organism>